<dbReference type="PROSITE" id="PS51292">
    <property type="entry name" value="ZF_RING_CH"/>
    <property type="match status" value="1"/>
</dbReference>
<dbReference type="AlphaFoldDB" id="A0A2U1PT22"/>
<keyword evidence="7" id="KW-1185">Reference proteome</keyword>
<reference evidence="6 7" key="1">
    <citation type="journal article" date="2018" name="Mol. Plant">
        <title>The genome of Artemisia annua provides insight into the evolution of Asteraceae family and artemisinin biosynthesis.</title>
        <authorList>
            <person name="Shen Q."/>
            <person name="Zhang L."/>
            <person name="Liao Z."/>
            <person name="Wang S."/>
            <person name="Yan T."/>
            <person name="Shi P."/>
            <person name="Liu M."/>
            <person name="Fu X."/>
            <person name="Pan Q."/>
            <person name="Wang Y."/>
            <person name="Lv Z."/>
            <person name="Lu X."/>
            <person name="Zhang F."/>
            <person name="Jiang W."/>
            <person name="Ma Y."/>
            <person name="Chen M."/>
            <person name="Hao X."/>
            <person name="Li L."/>
            <person name="Tang Y."/>
            <person name="Lv G."/>
            <person name="Zhou Y."/>
            <person name="Sun X."/>
            <person name="Brodelius P.E."/>
            <person name="Rose J.K.C."/>
            <person name="Tang K."/>
        </authorList>
    </citation>
    <scope>NUCLEOTIDE SEQUENCE [LARGE SCALE GENOMIC DNA]</scope>
    <source>
        <strain evidence="7">cv. Huhao1</strain>
        <tissue evidence="6">Leaf</tissue>
    </source>
</reference>
<dbReference type="GO" id="GO:0008270">
    <property type="term" value="F:zinc ion binding"/>
    <property type="evidence" value="ECO:0007669"/>
    <property type="project" value="UniProtKB-KW"/>
</dbReference>
<sequence length="228" mass="25366">MVNGSSESMMIIDLECGHHHHHHTSDQSCYYSQEEDEEEVGSCYSQFYNSNDNENDEIQIGRLSSSSSSSSDCSVQLNDKKNKKKNVNVILVVDDDISRDCRICQLSSLVDNDEQEDDELIELGCCCKDDLALAHQHCADTWFKIKGNKICEICNSIVSNLVVANETPSTTQGTMDMNPAATSVATTHMSTATRGRGCINGHRILNFILACLVFAFVISWLFHFNIPS</sequence>
<dbReference type="PANTHER" id="PTHR46214">
    <property type="entry name" value="ZINC FINGER, RING-CH-TYPE"/>
    <property type="match status" value="1"/>
</dbReference>
<accession>A0A2U1PT22</accession>
<dbReference type="STRING" id="35608.A0A2U1PT22"/>
<dbReference type="InterPro" id="IPR013083">
    <property type="entry name" value="Znf_RING/FYVE/PHD"/>
</dbReference>
<dbReference type="Proteomes" id="UP000245207">
    <property type="component" value="Unassembled WGS sequence"/>
</dbReference>
<feature type="transmembrane region" description="Helical" evidence="4">
    <location>
        <begin position="204"/>
        <end position="222"/>
    </location>
</feature>
<evidence type="ECO:0000256" key="2">
    <source>
        <dbReference type="ARBA" id="ARBA00022771"/>
    </source>
</evidence>
<evidence type="ECO:0000256" key="1">
    <source>
        <dbReference type="ARBA" id="ARBA00022723"/>
    </source>
</evidence>
<keyword evidence="4" id="KW-0472">Membrane</keyword>
<protein>
    <submittedName>
        <fullName evidence="6">Zinc finger, RING-CH-type</fullName>
    </submittedName>
</protein>
<dbReference type="InterPro" id="IPR011016">
    <property type="entry name" value="Znf_RING-CH"/>
</dbReference>
<dbReference type="EMBL" id="PKPP01000770">
    <property type="protein sequence ID" value="PWA88885.1"/>
    <property type="molecule type" value="Genomic_DNA"/>
</dbReference>
<keyword evidence="4" id="KW-0812">Transmembrane</keyword>
<dbReference type="SMART" id="SM00744">
    <property type="entry name" value="RINGv"/>
    <property type="match status" value="1"/>
</dbReference>
<evidence type="ECO:0000256" key="4">
    <source>
        <dbReference type="SAM" id="Phobius"/>
    </source>
</evidence>
<comment type="caution">
    <text evidence="6">The sequence shown here is derived from an EMBL/GenBank/DDBJ whole genome shotgun (WGS) entry which is preliminary data.</text>
</comment>
<gene>
    <name evidence="6" type="ORF">CTI12_AA057560</name>
</gene>
<dbReference type="Gene3D" id="3.30.40.10">
    <property type="entry name" value="Zinc/RING finger domain, C3HC4 (zinc finger)"/>
    <property type="match status" value="1"/>
</dbReference>
<dbReference type="OrthoDB" id="1912066at2759"/>
<dbReference type="Pfam" id="PF12906">
    <property type="entry name" value="RINGv"/>
    <property type="match status" value="1"/>
</dbReference>
<proteinExistence type="predicted"/>
<keyword evidence="3" id="KW-0862">Zinc</keyword>
<keyword evidence="2" id="KW-0863">Zinc-finger</keyword>
<keyword evidence="4" id="KW-1133">Transmembrane helix</keyword>
<feature type="domain" description="RING-CH-type" evidence="5">
    <location>
        <begin position="93"/>
        <end position="161"/>
    </location>
</feature>
<evidence type="ECO:0000313" key="7">
    <source>
        <dbReference type="Proteomes" id="UP000245207"/>
    </source>
</evidence>
<evidence type="ECO:0000313" key="6">
    <source>
        <dbReference type="EMBL" id="PWA88885.1"/>
    </source>
</evidence>
<evidence type="ECO:0000259" key="5">
    <source>
        <dbReference type="PROSITE" id="PS51292"/>
    </source>
</evidence>
<keyword evidence="1" id="KW-0479">Metal-binding</keyword>
<dbReference type="SUPFAM" id="SSF57850">
    <property type="entry name" value="RING/U-box"/>
    <property type="match status" value="1"/>
</dbReference>
<name>A0A2U1PT22_ARTAN</name>
<organism evidence="6 7">
    <name type="scientific">Artemisia annua</name>
    <name type="common">Sweet wormwood</name>
    <dbReference type="NCBI Taxonomy" id="35608"/>
    <lineage>
        <taxon>Eukaryota</taxon>
        <taxon>Viridiplantae</taxon>
        <taxon>Streptophyta</taxon>
        <taxon>Embryophyta</taxon>
        <taxon>Tracheophyta</taxon>
        <taxon>Spermatophyta</taxon>
        <taxon>Magnoliopsida</taxon>
        <taxon>eudicotyledons</taxon>
        <taxon>Gunneridae</taxon>
        <taxon>Pentapetalae</taxon>
        <taxon>asterids</taxon>
        <taxon>campanulids</taxon>
        <taxon>Asterales</taxon>
        <taxon>Asteraceae</taxon>
        <taxon>Asteroideae</taxon>
        <taxon>Anthemideae</taxon>
        <taxon>Artemisiinae</taxon>
        <taxon>Artemisia</taxon>
    </lineage>
</organism>
<evidence type="ECO:0000256" key="3">
    <source>
        <dbReference type="ARBA" id="ARBA00022833"/>
    </source>
</evidence>
<dbReference type="PANTHER" id="PTHR46214:SF42">
    <property type="entry name" value="RING-CH-TYPE DOMAIN-CONTAINING PROTEIN"/>
    <property type="match status" value="1"/>
</dbReference>